<sequence>MINASRHLSLAGFEQYLRKGVAIEQPIDGEPRLVLTIDPDAPALALRAPRRPHETPLKTGLEHVRVISGHASSGPFLQIRVTDPRLFLDAYPVLCSIADRVQLQGLTFSAAVSDTLRSLGKLLTRDEALPRDREIGLVGELLTLLGLSEVVGPALAVAAWRGPHAEEHDFGLSGCDVEVKTASSEERIHWIRSLTQLQPSADRALWLVSHQLTEASPGDGWRVGDLVTAARKAASEANVRDELDRRLAAAGWADPFTELCRTRWRRRFPSAAYLVAGDFPALTPARLGHSGANLSAIKDVRYRIDLTGRMAGPSVPALLSDAIAFEVSQL</sequence>
<dbReference type="Pfam" id="PF14390">
    <property type="entry name" value="DUF4420"/>
    <property type="match status" value="1"/>
</dbReference>
<accession>A0A317JRK5</accession>
<evidence type="ECO:0000313" key="2">
    <source>
        <dbReference type="Proteomes" id="UP000245683"/>
    </source>
</evidence>
<dbReference type="Proteomes" id="UP000245683">
    <property type="component" value="Unassembled WGS sequence"/>
</dbReference>
<dbReference type="OrthoDB" id="4854145at2"/>
<proteinExistence type="predicted"/>
<dbReference type="AlphaFoldDB" id="A0A317JRK5"/>
<dbReference type="EMBL" id="QGSV01000438">
    <property type="protein sequence ID" value="PWU43461.1"/>
    <property type="molecule type" value="Genomic_DNA"/>
</dbReference>
<evidence type="ECO:0000313" key="1">
    <source>
        <dbReference type="EMBL" id="PWU43461.1"/>
    </source>
</evidence>
<dbReference type="RefSeq" id="WP_109948098.1">
    <property type="nucleotide sequence ID" value="NZ_QGSV01000438.1"/>
</dbReference>
<name>A0A317JRK5_9ACTN</name>
<organism evidence="1 2">
    <name type="scientific">Micromonospora globispora</name>
    <dbReference type="NCBI Taxonomy" id="1450148"/>
    <lineage>
        <taxon>Bacteria</taxon>
        <taxon>Bacillati</taxon>
        <taxon>Actinomycetota</taxon>
        <taxon>Actinomycetes</taxon>
        <taxon>Micromonosporales</taxon>
        <taxon>Micromonosporaceae</taxon>
        <taxon>Micromonospora</taxon>
    </lineage>
</organism>
<reference evidence="2" key="1">
    <citation type="submission" date="2018-05" db="EMBL/GenBank/DDBJ databases">
        <title>Micromonospora globispora sp. nov. and Micromonospora rugosa sp. nov., isolated from marine sediment.</title>
        <authorList>
            <person name="Carro L."/>
            <person name="Aysel V."/>
            <person name="Cetin D."/>
            <person name="Igual J.M."/>
            <person name="Klenk H.-P."/>
            <person name="Trujillo M.E."/>
            <person name="Sahin N."/>
        </authorList>
    </citation>
    <scope>NUCLEOTIDE SEQUENCE [LARGE SCALE GENOMIC DNA]</scope>
    <source>
        <strain evidence="2">S2904</strain>
    </source>
</reference>
<keyword evidence="2" id="KW-1185">Reference proteome</keyword>
<gene>
    <name evidence="1" type="ORF">DLJ46_31385</name>
</gene>
<comment type="caution">
    <text evidence="1">The sequence shown here is derived from an EMBL/GenBank/DDBJ whole genome shotgun (WGS) entry which is preliminary data.</text>
</comment>
<protein>
    <submittedName>
        <fullName evidence="1">PD-(D/E)XK motif protein</fullName>
    </submittedName>
</protein>
<dbReference type="InterPro" id="IPR025534">
    <property type="entry name" value="DUF4420"/>
</dbReference>